<geneLocation type="plasmid" evidence="2 3">
    <name>pPP3</name>
</geneLocation>
<reference evidence="2 3" key="1">
    <citation type="submission" date="2021-12" db="EMBL/GenBank/DDBJ databases">
        <title>Genome sequencing of bacteria with rrn-lacking chromosome and rrn-plasmid.</title>
        <authorList>
            <person name="Anda M."/>
            <person name="Iwasaki W."/>
        </authorList>
    </citation>
    <scope>NUCLEOTIDE SEQUENCE [LARGE SCALE GENOMIC DNA]</scope>
    <source>
        <strain evidence="2 3">NBRC 101262</strain>
        <plasmid evidence="2 3">pPP3</plasmid>
    </source>
</reference>
<dbReference type="Proteomes" id="UP001354989">
    <property type="component" value="Plasmid pPP3"/>
</dbReference>
<dbReference type="InterPro" id="IPR009282">
    <property type="entry name" value="DUF937"/>
</dbReference>
<feature type="region of interest" description="Disordered" evidence="1">
    <location>
        <begin position="1"/>
        <end position="27"/>
    </location>
</feature>
<organism evidence="2 3">
    <name type="scientific">Persicobacter psychrovividus</name>
    <dbReference type="NCBI Taxonomy" id="387638"/>
    <lineage>
        <taxon>Bacteria</taxon>
        <taxon>Pseudomonadati</taxon>
        <taxon>Bacteroidota</taxon>
        <taxon>Cytophagia</taxon>
        <taxon>Cytophagales</taxon>
        <taxon>Persicobacteraceae</taxon>
        <taxon>Persicobacter</taxon>
    </lineage>
</organism>
<evidence type="ECO:0008006" key="4">
    <source>
        <dbReference type="Google" id="ProtNLM"/>
    </source>
</evidence>
<evidence type="ECO:0000313" key="3">
    <source>
        <dbReference type="Proteomes" id="UP001354989"/>
    </source>
</evidence>
<dbReference type="EMBL" id="AP025295">
    <property type="protein sequence ID" value="BDD01527.1"/>
    <property type="molecule type" value="Genomic_DNA"/>
</dbReference>
<gene>
    <name evidence="2" type="ORF">PEPS_38070</name>
</gene>
<proteinExistence type="predicted"/>
<accession>A0ABM7VKI9</accession>
<keyword evidence="2" id="KW-0614">Plasmid</keyword>
<dbReference type="Pfam" id="PF06078">
    <property type="entry name" value="DUF937"/>
    <property type="match status" value="1"/>
</dbReference>
<protein>
    <recommendedName>
        <fullName evidence="4">DUF937 domain-containing protein</fullName>
    </recommendedName>
</protein>
<sequence length="145" mass="14735">MVGGPLQDMLKTQSNLGPSEASEAAKLSGESLMEGLKDNISSGNTSEMISMFTQKEDVSNSHPMVSGMIANLSGKVANQLGVSTGVASNVANMAIPFVINLISSKFRNSEHSQDASGLMSMIAGGSGGGGIIDQAKGLLGGLFGK</sequence>
<name>A0ABM7VKI9_9BACT</name>
<evidence type="ECO:0000313" key="2">
    <source>
        <dbReference type="EMBL" id="BDD01527.1"/>
    </source>
</evidence>
<evidence type="ECO:0000256" key="1">
    <source>
        <dbReference type="SAM" id="MobiDB-lite"/>
    </source>
</evidence>
<keyword evidence="3" id="KW-1185">Reference proteome</keyword>